<feature type="compositionally biased region" description="Polar residues" evidence="1">
    <location>
        <begin position="120"/>
        <end position="146"/>
    </location>
</feature>
<feature type="region of interest" description="Disordered" evidence="1">
    <location>
        <begin position="175"/>
        <end position="195"/>
    </location>
</feature>
<feature type="compositionally biased region" description="Polar residues" evidence="1">
    <location>
        <begin position="514"/>
        <end position="546"/>
    </location>
</feature>
<gene>
    <name evidence="2" type="ORF">EK21DRAFT_85607</name>
</gene>
<organism evidence="2 3">
    <name type="scientific">Setomelanomma holmii</name>
    <dbReference type="NCBI Taxonomy" id="210430"/>
    <lineage>
        <taxon>Eukaryota</taxon>
        <taxon>Fungi</taxon>
        <taxon>Dikarya</taxon>
        <taxon>Ascomycota</taxon>
        <taxon>Pezizomycotina</taxon>
        <taxon>Dothideomycetes</taxon>
        <taxon>Pleosporomycetidae</taxon>
        <taxon>Pleosporales</taxon>
        <taxon>Pleosporineae</taxon>
        <taxon>Phaeosphaeriaceae</taxon>
        <taxon>Setomelanomma</taxon>
    </lineage>
</organism>
<dbReference type="Proteomes" id="UP000799777">
    <property type="component" value="Unassembled WGS sequence"/>
</dbReference>
<protein>
    <submittedName>
        <fullName evidence="2">Uncharacterized protein</fullName>
    </submittedName>
</protein>
<sequence length="678" mass="75090">MSSSPTRGHKISEEPADYVLYESLIPERLVAASPGQAFDEQTGMTSFNEGKWVWPGQSDEDEAPNVSDGLPPYQDIFGISNSGNPDKGGAFGTSHAQAEGPEAFKADEEHLGPLIAAGSQSQQLGGTAQESQTQHAAHEQNQQHTLQEPLPAGNRPTKTIKFRSILALTGYEAGKLQPASPPIAPPATAPESREPGNLLRNTLAASQRPSDLDMAIHLINTGVVADPYPHYLWNESDKMSHWFVQVLTSKLNYLLELDSSKRYPKQKLLKGVSPIPQCMEAVVLWARTGRRKNIRFRAYDDCIARLQRVDLKRDMTIFDYMVLITELHRDMLPPNGATEHPGPSHAVALHPHLAPWLPRSLNHQELSAESYAQVSNPMDSTQSVSQQTTRQFEVHRDENVFTVSSEDAAQRQGMRNDKTNIPSDHVELLHKRKTSASTIEVEQPKKMARTDASGWLIEENLGPFGNDRSSNVPRVDWSDSFWELPDMEQIEAADTPFFSSDPPLLSSSLPSWSNDQTTFSSDPALLSSNPTVPSSNQSAPTEQPNYGPNIIQFLADEMEDDEDEHHAVPAPSIEPEQDEGDEVVWVDDGEGQETQRLLDYSRTNRSIPESEFTAEQTATAVAAISSSSHPRALITNTWLDAEVVVRNYPPPLLRLMSFLVDGDDSLLARCIRFAQSEE</sequence>
<feature type="region of interest" description="Disordered" evidence="1">
    <location>
        <begin position="508"/>
        <end position="547"/>
    </location>
</feature>
<feature type="region of interest" description="Disordered" evidence="1">
    <location>
        <begin position="559"/>
        <end position="579"/>
    </location>
</feature>
<dbReference type="EMBL" id="ML978162">
    <property type="protein sequence ID" value="KAF2034159.1"/>
    <property type="molecule type" value="Genomic_DNA"/>
</dbReference>
<dbReference type="AlphaFoldDB" id="A0A9P4HH43"/>
<keyword evidence="3" id="KW-1185">Reference proteome</keyword>
<evidence type="ECO:0000313" key="2">
    <source>
        <dbReference type="EMBL" id="KAF2034159.1"/>
    </source>
</evidence>
<proteinExistence type="predicted"/>
<name>A0A9P4HH43_9PLEO</name>
<evidence type="ECO:0000313" key="3">
    <source>
        <dbReference type="Proteomes" id="UP000799777"/>
    </source>
</evidence>
<feature type="region of interest" description="Disordered" evidence="1">
    <location>
        <begin position="120"/>
        <end position="157"/>
    </location>
</feature>
<feature type="compositionally biased region" description="Pro residues" evidence="1">
    <location>
        <begin position="179"/>
        <end position="188"/>
    </location>
</feature>
<dbReference type="OrthoDB" id="3687781at2759"/>
<accession>A0A9P4HH43</accession>
<reference evidence="2" key="1">
    <citation type="journal article" date="2020" name="Stud. Mycol.">
        <title>101 Dothideomycetes genomes: a test case for predicting lifestyles and emergence of pathogens.</title>
        <authorList>
            <person name="Haridas S."/>
            <person name="Albert R."/>
            <person name="Binder M."/>
            <person name="Bloem J."/>
            <person name="Labutti K."/>
            <person name="Salamov A."/>
            <person name="Andreopoulos B."/>
            <person name="Baker S."/>
            <person name="Barry K."/>
            <person name="Bills G."/>
            <person name="Bluhm B."/>
            <person name="Cannon C."/>
            <person name="Castanera R."/>
            <person name="Culley D."/>
            <person name="Daum C."/>
            <person name="Ezra D."/>
            <person name="Gonzalez J."/>
            <person name="Henrissat B."/>
            <person name="Kuo A."/>
            <person name="Liang C."/>
            <person name="Lipzen A."/>
            <person name="Lutzoni F."/>
            <person name="Magnuson J."/>
            <person name="Mondo S."/>
            <person name="Nolan M."/>
            <person name="Ohm R."/>
            <person name="Pangilinan J."/>
            <person name="Park H.-J."/>
            <person name="Ramirez L."/>
            <person name="Alfaro M."/>
            <person name="Sun H."/>
            <person name="Tritt A."/>
            <person name="Yoshinaga Y."/>
            <person name="Zwiers L.-H."/>
            <person name="Turgeon B."/>
            <person name="Goodwin S."/>
            <person name="Spatafora J."/>
            <person name="Crous P."/>
            <person name="Grigoriev I."/>
        </authorList>
    </citation>
    <scope>NUCLEOTIDE SEQUENCE</scope>
    <source>
        <strain evidence="2">CBS 110217</strain>
    </source>
</reference>
<evidence type="ECO:0000256" key="1">
    <source>
        <dbReference type="SAM" id="MobiDB-lite"/>
    </source>
</evidence>
<comment type="caution">
    <text evidence="2">The sequence shown here is derived from an EMBL/GenBank/DDBJ whole genome shotgun (WGS) entry which is preliminary data.</text>
</comment>